<keyword evidence="1" id="KW-0802">TPR repeat</keyword>
<reference evidence="2" key="1">
    <citation type="submission" date="2016-04" db="EMBL/GenBank/DDBJ databases">
        <authorList>
            <person name="Evans L.H."/>
            <person name="Alamgir A."/>
            <person name="Owens N."/>
            <person name="Weber N.D."/>
            <person name="Virtaneva K."/>
            <person name="Barbian K."/>
            <person name="Babar A."/>
            <person name="Rosenke K."/>
        </authorList>
    </citation>
    <scope>NUCLEOTIDE SEQUENCE</scope>
    <source>
        <strain evidence="2">Nono1</strain>
    </source>
</reference>
<dbReference type="AlphaFoldDB" id="A0A1M4E1L4"/>
<proteinExistence type="predicted"/>
<evidence type="ECO:0000313" key="2">
    <source>
        <dbReference type="EMBL" id="SBO92701.1"/>
    </source>
</evidence>
<accession>A0A1M4E1L4</accession>
<evidence type="ECO:0000256" key="1">
    <source>
        <dbReference type="PROSITE-ProRule" id="PRU00339"/>
    </source>
</evidence>
<name>A0A1M4E1L4_9ACTN</name>
<dbReference type="PROSITE" id="PS50005">
    <property type="entry name" value="TPR"/>
    <property type="match status" value="1"/>
</dbReference>
<dbReference type="InterPro" id="IPR019734">
    <property type="entry name" value="TPR_rpt"/>
</dbReference>
<protein>
    <submittedName>
        <fullName evidence="2">WD40-repeat containing protein</fullName>
    </submittedName>
</protein>
<sequence length="410" mass="44982">MYLGDRSDERRELLHALTSAQHVHLLLCVRDDRLDALRREIEQFIPDIALFELTGLSPHSAVEAIRDPVRDTTSRVVSPNVAEALVEDLTTVRIVDQAGRIRSERRLSTVHPWHLQAVCTHMWRVWPEDERSLTETQHVAANDALREALWLAIQEVATGFGYDPIRLCSWLATTFISSFGAAQQLTEGLAETAGMPNSLMRALVNRSILQVRVTDEARVYTVGSDRLLEPLGQLGQRAGAIVPTIILPADRLCAAVDALVDGDQDRAERHVRQAAAASQDMRTQIGAHTILGNIFYARGDLSEALDAYQRVLVLLETQQDKAAVGVMLAAIGRISLARGDVAAAQGQLRAAAARLPVDPSIRIELARALAQAGQQMAALSILRTVMTVAEDDEARILHDHIQDEIGDPAT</sequence>
<gene>
    <name evidence="2" type="ORF">BN4615_P2215</name>
</gene>
<dbReference type="InterPro" id="IPR011990">
    <property type="entry name" value="TPR-like_helical_dom_sf"/>
</dbReference>
<organism evidence="2">
    <name type="scientific">Nonomuraea gerenzanensis</name>
    <dbReference type="NCBI Taxonomy" id="93944"/>
    <lineage>
        <taxon>Bacteria</taxon>
        <taxon>Bacillati</taxon>
        <taxon>Actinomycetota</taxon>
        <taxon>Actinomycetes</taxon>
        <taxon>Streptosporangiales</taxon>
        <taxon>Streptosporangiaceae</taxon>
        <taxon>Nonomuraea</taxon>
    </lineage>
</organism>
<dbReference type="EMBL" id="LT559118">
    <property type="protein sequence ID" value="SBO92701.1"/>
    <property type="molecule type" value="Genomic_DNA"/>
</dbReference>
<dbReference type="Gene3D" id="1.25.40.10">
    <property type="entry name" value="Tetratricopeptide repeat domain"/>
    <property type="match status" value="1"/>
</dbReference>
<dbReference type="SUPFAM" id="SSF48452">
    <property type="entry name" value="TPR-like"/>
    <property type="match status" value="1"/>
</dbReference>
<feature type="repeat" description="TPR" evidence="1">
    <location>
        <begin position="285"/>
        <end position="318"/>
    </location>
</feature>
<dbReference type="SMART" id="SM00028">
    <property type="entry name" value="TPR"/>
    <property type="match status" value="2"/>
</dbReference>